<dbReference type="InterPro" id="IPR050832">
    <property type="entry name" value="Bact_Acetyltransf"/>
</dbReference>
<accession>A0ABY6DID3</accession>
<gene>
    <name evidence="4" type="ORF">N8I74_10685</name>
</gene>
<dbReference type="Gene3D" id="3.40.630.30">
    <property type="match status" value="1"/>
</dbReference>
<organism evidence="4 5">
    <name type="scientific">Chitiniphilus purpureus</name>
    <dbReference type="NCBI Taxonomy" id="2981137"/>
    <lineage>
        <taxon>Bacteria</taxon>
        <taxon>Pseudomonadati</taxon>
        <taxon>Pseudomonadota</taxon>
        <taxon>Betaproteobacteria</taxon>
        <taxon>Neisseriales</taxon>
        <taxon>Chitinibacteraceae</taxon>
        <taxon>Chitiniphilus</taxon>
    </lineage>
</organism>
<dbReference type="Proteomes" id="UP001061302">
    <property type="component" value="Chromosome"/>
</dbReference>
<dbReference type="InterPro" id="IPR016181">
    <property type="entry name" value="Acyl_CoA_acyltransferase"/>
</dbReference>
<evidence type="ECO:0000313" key="4">
    <source>
        <dbReference type="EMBL" id="UXY13787.1"/>
    </source>
</evidence>
<dbReference type="PROSITE" id="PS51186">
    <property type="entry name" value="GNAT"/>
    <property type="match status" value="1"/>
</dbReference>
<evidence type="ECO:0000313" key="5">
    <source>
        <dbReference type="Proteomes" id="UP001061302"/>
    </source>
</evidence>
<proteinExistence type="predicted"/>
<dbReference type="Pfam" id="PF00583">
    <property type="entry name" value="Acetyltransf_1"/>
    <property type="match status" value="1"/>
</dbReference>
<dbReference type="PANTHER" id="PTHR43877">
    <property type="entry name" value="AMINOALKYLPHOSPHONATE N-ACETYLTRANSFERASE-RELATED-RELATED"/>
    <property type="match status" value="1"/>
</dbReference>
<reference evidence="4" key="1">
    <citation type="submission" date="2022-10" db="EMBL/GenBank/DDBJ databases">
        <title>Chitiniphilus purpureus sp. nov., a novel chitin-degrading bacterium isolated from crawfish pond sediment.</title>
        <authorList>
            <person name="Li K."/>
        </authorList>
    </citation>
    <scope>NUCLEOTIDE SEQUENCE</scope>
    <source>
        <strain evidence="4">CD1</strain>
    </source>
</reference>
<sequence length="164" mass="17905">MQLRVLTESDLDAVLAIQRECYPAAWQESRATFARKLALSPQSNWLAHEGDVALGYLFTHPWHDRTPPALDTGLPALPQGADRHFLHDLAIHPQARGRGIAARLVEHALAWGAAQGLREARLVAVLGAERFWQGLGFAPLRTIGAQPAAYGKAARIMGRPLVPV</sequence>
<dbReference type="SUPFAM" id="SSF55729">
    <property type="entry name" value="Acyl-CoA N-acyltransferases (Nat)"/>
    <property type="match status" value="1"/>
</dbReference>
<dbReference type="InterPro" id="IPR000182">
    <property type="entry name" value="GNAT_dom"/>
</dbReference>
<evidence type="ECO:0000256" key="1">
    <source>
        <dbReference type="ARBA" id="ARBA00022679"/>
    </source>
</evidence>
<feature type="domain" description="N-acetyltransferase" evidence="3">
    <location>
        <begin position="1"/>
        <end position="162"/>
    </location>
</feature>
<keyword evidence="2" id="KW-0012">Acyltransferase</keyword>
<protein>
    <submittedName>
        <fullName evidence="4">GNAT family N-acetyltransferase</fullName>
    </submittedName>
</protein>
<keyword evidence="5" id="KW-1185">Reference proteome</keyword>
<dbReference type="EMBL" id="CP106753">
    <property type="protein sequence ID" value="UXY13787.1"/>
    <property type="molecule type" value="Genomic_DNA"/>
</dbReference>
<dbReference type="RefSeq" id="WP_263123044.1">
    <property type="nucleotide sequence ID" value="NZ_CP106753.1"/>
</dbReference>
<name>A0ABY6DID3_9NEIS</name>
<evidence type="ECO:0000259" key="3">
    <source>
        <dbReference type="PROSITE" id="PS51186"/>
    </source>
</evidence>
<keyword evidence="1" id="KW-0808">Transferase</keyword>
<evidence type="ECO:0000256" key="2">
    <source>
        <dbReference type="ARBA" id="ARBA00023315"/>
    </source>
</evidence>
<dbReference type="CDD" id="cd04301">
    <property type="entry name" value="NAT_SF"/>
    <property type="match status" value="1"/>
</dbReference>